<evidence type="ECO:0000313" key="6">
    <source>
        <dbReference type="EMBL" id="OZI30050.1"/>
    </source>
</evidence>
<dbReference type="InterPro" id="IPR016032">
    <property type="entry name" value="Sig_transdc_resp-reg_C-effctor"/>
</dbReference>
<evidence type="ECO:0000256" key="1">
    <source>
        <dbReference type="ARBA" id="ARBA00022553"/>
    </source>
</evidence>
<dbReference type="InterPro" id="IPR039420">
    <property type="entry name" value="WalR-like"/>
</dbReference>
<dbReference type="Gene3D" id="1.10.10.10">
    <property type="entry name" value="Winged helix-like DNA-binding domain superfamily/Winged helix DNA-binding domain"/>
    <property type="match status" value="1"/>
</dbReference>
<dbReference type="InterPro" id="IPR000792">
    <property type="entry name" value="Tscrpt_reg_LuxR_C"/>
</dbReference>
<evidence type="ECO:0000256" key="3">
    <source>
        <dbReference type="PROSITE-ProRule" id="PRU00169"/>
    </source>
</evidence>
<feature type="domain" description="HTH luxR-type" evidence="4">
    <location>
        <begin position="175"/>
        <end position="240"/>
    </location>
</feature>
<comment type="caution">
    <text evidence="6">The sequence shown here is derived from an EMBL/GenBank/DDBJ whole genome shotgun (WGS) entry which is preliminary data.</text>
</comment>
<evidence type="ECO:0000313" key="7">
    <source>
        <dbReference type="Proteomes" id="UP000216020"/>
    </source>
</evidence>
<dbReference type="InterPro" id="IPR058245">
    <property type="entry name" value="NreC/VraR/RcsB-like_REC"/>
</dbReference>
<dbReference type="OrthoDB" id="8585266at2"/>
<dbReference type="Gene3D" id="3.40.50.2300">
    <property type="match status" value="1"/>
</dbReference>
<feature type="modified residue" description="4-aspartylphosphate" evidence="3">
    <location>
        <position position="89"/>
    </location>
</feature>
<protein>
    <submittedName>
        <fullName evidence="6">DNA-binding response regulator</fullName>
    </submittedName>
</protein>
<reference evidence="7" key="1">
    <citation type="submission" date="2017-05" db="EMBL/GenBank/DDBJ databases">
        <title>Complete and WGS of Bordetella genogroups.</title>
        <authorList>
            <person name="Spilker T."/>
            <person name="Lipuma J."/>
        </authorList>
    </citation>
    <scope>NUCLEOTIDE SEQUENCE [LARGE SCALE GENOMIC DNA]</scope>
    <source>
        <strain evidence="7">AU16122</strain>
    </source>
</reference>
<evidence type="ECO:0000256" key="2">
    <source>
        <dbReference type="ARBA" id="ARBA00023125"/>
    </source>
</evidence>
<dbReference type="Proteomes" id="UP000216020">
    <property type="component" value="Unassembled WGS sequence"/>
</dbReference>
<dbReference type="CDD" id="cd17535">
    <property type="entry name" value="REC_NarL-like"/>
    <property type="match status" value="1"/>
</dbReference>
<name>A0A261RZU6_9BORD</name>
<dbReference type="PANTHER" id="PTHR43214:SF17">
    <property type="entry name" value="TRANSCRIPTIONAL REGULATORY PROTEIN RCSB"/>
    <property type="match status" value="1"/>
</dbReference>
<dbReference type="PRINTS" id="PR00038">
    <property type="entry name" value="HTHLUXR"/>
</dbReference>
<organism evidence="6 7">
    <name type="scientific">Bordetella genomosp. 10</name>
    <dbReference type="NCBI Taxonomy" id="1416804"/>
    <lineage>
        <taxon>Bacteria</taxon>
        <taxon>Pseudomonadati</taxon>
        <taxon>Pseudomonadota</taxon>
        <taxon>Betaproteobacteria</taxon>
        <taxon>Burkholderiales</taxon>
        <taxon>Alcaligenaceae</taxon>
        <taxon>Bordetella</taxon>
    </lineage>
</organism>
<feature type="domain" description="Response regulatory" evidence="5">
    <location>
        <begin position="38"/>
        <end position="156"/>
    </location>
</feature>
<dbReference type="AlphaFoldDB" id="A0A261RZU6"/>
<gene>
    <name evidence="6" type="ORF">CAL29_18445</name>
</gene>
<dbReference type="Pfam" id="PF00196">
    <property type="entry name" value="GerE"/>
    <property type="match status" value="1"/>
</dbReference>
<dbReference type="PANTHER" id="PTHR43214">
    <property type="entry name" value="TWO-COMPONENT RESPONSE REGULATOR"/>
    <property type="match status" value="1"/>
</dbReference>
<evidence type="ECO:0000259" key="4">
    <source>
        <dbReference type="PROSITE" id="PS50043"/>
    </source>
</evidence>
<dbReference type="InterPro" id="IPR011006">
    <property type="entry name" value="CheY-like_superfamily"/>
</dbReference>
<accession>A0A261RZU6</accession>
<dbReference type="InterPro" id="IPR036388">
    <property type="entry name" value="WH-like_DNA-bd_sf"/>
</dbReference>
<dbReference type="SMART" id="SM00421">
    <property type="entry name" value="HTH_LUXR"/>
    <property type="match status" value="1"/>
</dbReference>
<dbReference type="PROSITE" id="PS50110">
    <property type="entry name" value="RESPONSE_REGULATORY"/>
    <property type="match status" value="1"/>
</dbReference>
<dbReference type="InterPro" id="IPR001789">
    <property type="entry name" value="Sig_transdc_resp-reg_receiver"/>
</dbReference>
<dbReference type="GO" id="GO:0003677">
    <property type="term" value="F:DNA binding"/>
    <property type="evidence" value="ECO:0007669"/>
    <property type="project" value="UniProtKB-KW"/>
</dbReference>
<dbReference type="PROSITE" id="PS50043">
    <property type="entry name" value="HTH_LUXR_2"/>
    <property type="match status" value="1"/>
</dbReference>
<dbReference type="GO" id="GO:0006355">
    <property type="term" value="P:regulation of DNA-templated transcription"/>
    <property type="evidence" value="ECO:0007669"/>
    <property type="project" value="InterPro"/>
</dbReference>
<proteinExistence type="predicted"/>
<keyword evidence="7" id="KW-1185">Reference proteome</keyword>
<dbReference type="SUPFAM" id="SSF52172">
    <property type="entry name" value="CheY-like"/>
    <property type="match status" value="1"/>
</dbReference>
<dbReference type="EMBL" id="NEVM01000005">
    <property type="protein sequence ID" value="OZI30050.1"/>
    <property type="molecule type" value="Genomic_DNA"/>
</dbReference>
<dbReference type="SUPFAM" id="SSF46894">
    <property type="entry name" value="C-terminal effector domain of the bipartite response regulators"/>
    <property type="match status" value="1"/>
</dbReference>
<keyword evidence="2 6" id="KW-0238">DNA-binding</keyword>
<dbReference type="Pfam" id="PF00072">
    <property type="entry name" value="Response_reg"/>
    <property type="match status" value="1"/>
</dbReference>
<dbReference type="PROSITE" id="PS00622">
    <property type="entry name" value="HTH_LUXR_1"/>
    <property type="match status" value="1"/>
</dbReference>
<dbReference type="RefSeq" id="WP_094854489.1">
    <property type="nucleotide sequence ID" value="NZ_NEVM01000005.1"/>
</dbReference>
<dbReference type="SMART" id="SM00448">
    <property type="entry name" value="REC"/>
    <property type="match status" value="1"/>
</dbReference>
<dbReference type="CDD" id="cd06170">
    <property type="entry name" value="LuxR_C_like"/>
    <property type="match status" value="1"/>
</dbReference>
<dbReference type="GO" id="GO:0000160">
    <property type="term" value="P:phosphorelay signal transduction system"/>
    <property type="evidence" value="ECO:0007669"/>
    <property type="project" value="InterPro"/>
</dbReference>
<evidence type="ECO:0000259" key="5">
    <source>
        <dbReference type="PROSITE" id="PS50110"/>
    </source>
</evidence>
<keyword evidence="1 3" id="KW-0597">Phosphoprotein</keyword>
<sequence length="247" mass="27729">MVFAYSRPGIRSALSRYLLGEEVVRRYVLSARPRHRIRVSILDDHPIVGLGMAAFLRHQADFEVVQAETSALRFLETLKESPCDVAIVDFYLPREPSDGVDFIRRLRRQHPDLIIITFSGGKVEDTQYAAYKAGANGYVPKGERLLCVAEMIRKSIGAPRTFHACSQGRLHAFKPPRPDPRLTTAEAEILRNMALGLSVTQISGKLLRSKKTVSTHKRRAMKKLALANDLALALYLKEKFARSAEMA</sequence>